<dbReference type="EMBL" id="FLQY01000036">
    <property type="protein sequence ID" value="SBT04559.1"/>
    <property type="molecule type" value="Genomic_DNA"/>
</dbReference>
<proteinExistence type="predicted"/>
<protein>
    <submittedName>
        <fullName evidence="2">NapD-like protein</fullName>
    </submittedName>
</protein>
<dbReference type="CDD" id="cd01427">
    <property type="entry name" value="HAD_like"/>
    <property type="match status" value="1"/>
</dbReference>
<sequence length="342" mass="37741">MLRLCVFSRSLRVLALGVLLASGAQAQTDPLPSWNDGATKQAIVTFVKDTTTQDGPKYVPPAERIATFDQDGTLWVEHPMYSQVMYILESVPALVKAKPELAKVAPFSTVLEILKGDHAAIAKLTLPDLEKLAAATLTGMPVDSFNAEVKKWLAVAKDSRWKKPYTELTYLPMQEVLKYLRANGYKTWIVTGGGQDFVRQYSEQVYGIPPEQVVGTAGGTKYGYAKDGKPFLTKETKLLLNDNNAGKVEGIHLMIGRRPHMAVGNTSGDRQMLEYTKAGDGARLSMLVMHDDAEREYAYGPAQGLPATKVGAFTQALYDEAQKQGWTVISMKKDWKKVFAFE</sequence>
<evidence type="ECO:0000313" key="2">
    <source>
        <dbReference type="EMBL" id="SBT04559.1"/>
    </source>
</evidence>
<keyword evidence="1" id="KW-0732">Signal</keyword>
<feature type="signal peptide" evidence="1">
    <location>
        <begin position="1"/>
        <end position="26"/>
    </location>
</feature>
<keyword evidence="3" id="KW-1185">Reference proteome</keyword>
<name>A0A1A8XHA4_9RHOO</name>
<dbReference type="Pfam" id="PF12710">
    <property type="entry name" value="HAD"/>
    <property type="match status" value="1"/>
</dbReference>
<accession>A0A1A8XHA4</accession>
<gene>
    <name evidence="2" type="ORF">PROAA_1300011</name>
</gene>
<organism evidence="2 3">
    <name type="scientific">Candidatus Propionivibrio aalborgensis</name>
    <dbReference type="NCBI Taxonomy" id="1860101"/>
    <lineage>
        <taxon>Bacteria</taxon>
        <taxon>Pseudomonadati</taxon>
        <taxon>Pseudomonadota</taxon>
        <taxon>Betaproteobacteria</taxon>
        <taxon>Rhodocyclales</taxon>
        <taxon>Rhodocyclaceae</taxon>
        <taxon>Propionivibrio</taxon>
    </lineage>
</organism>
<dbReference type="Gene3D" id="3.40.50.1000">
    <property type="entry name" value="HAD superfamily/HAD-like"/>
    <property type="match status" value="1"/>
</dbReference>
<reference evidence="2 3" key="1">
    <citation type="submission" date="2016-06" db="EMBL/GenBank/DDBJ databases">
        <authorList>
            <person name="Kjaerup R.B."/>
            <person name="Dalgaard T.S."/>
            <person name="Juul-Madsen H.R."/>
        </authorList>
    </citation>
    <scope>NUCLEOTIDE SEQUENCE [LARGE SCALE GENOMIC DNA]</scope>
    <source>
        <strain evidence="2">2</strain>
    </source>
</reference>
<evidence type="ECO:0000313" key="3">
    <source>
        <dbReference type="Proteomes" id="UP000199600"/>
    </source>
</evidence>
<evidence type="ECO:0000256" key="1">
    <source>
        <dbReference type="SAM" id="SignalP"/>
    </source>
</evidence>
<feature type="chain" id="PRO_5008381479" evidence="1">
    <location>
        <begin position="27"/>
        <end position="342"/>
    </location>
</feature>
<dbReference type="InterPro" id="IPR023214">
    <property type="entry name" value="HAD_sf"/>
</dbReference>
<dbReference type="Proteomes" id="UP000199600">
    <property type="component" value="Unassembled WGS sequence"/>
</dbReference>
<dbReference type="SUPFAM" id="SSF56784">
    <property type="entry name" value="HAD-like"/>
    <property type="match status" value="1"/>
</dbReference>
<dbReference type="AlphaFoldDB" id="A0A1A8XHA4"/>
<dbReference type="InterPro" id="IPR036412">
    <property type="entry name" value="HAD-like_sf"/>
</dbReference>